<evidence type="ECO:0000313" key="2">
    <source>
        <dbReference type="EMBL" id="SIT13762.1"/>
    </source>
</evidence>
<evidence type="ECO:0000313" key="3">
    <source>
        <dbReference type="Proteomes" id="UP000186141"/>
    </source>
</evidence>
<name>A0A1N7PT67_9RHOB</name>
<protein>
    <submittedName>
        <fullName evidence="2">Pimeloyl-[acyl-carrier protein] methyl ester esterase</fullName>
    </submittedName>
</protein>
<dbReference type="SUPFAM" id="SSF53474">
    <property type="entry name" value="alpha/beta-Hydrolases"/>
    <property type="match status" value="1"/>
</dbReference>
<dbReference type="PANTHER" id="PTHR43194:SF2">
    <property type="entry name" value="PEROXISOMAL MEMBRANE PROTEIN LPX1"/>
    <property type="match status" value="1"/>
</dbReference>
<dbReference type="Gene3D" id="3.40.50.1820">
    <property type="entry name" value="alpha/beta hydrolase"/>
    <property type="match status" value="1"/>
</dbReference>
<keyword evidence="3" id="KW-1185">Reference proteome</keyword>
<sequence length="263" mass="27799">MTAARHIHATHWGCGPRLVLLHGWTMRGEVMGPLAASLPGFACVAPDLPGHGGTTGYPADLCGAEAMLSDLLSDGVPTVLVGWSLGALMGWHWLARHGRGPVRGMISLDMSPRPLPGDGWAYPMSGQSAARIRSRADWFRRDWMSAVLPLASGIFASDAGAPAFGLDQARRLIGSQNSAVMAGFWSSLIEADCREAVCRLPVPLLAVHGEQSRVYPPACADWLAQAAPRGKALRLMGAGHAPHLERTSETAAAIAAFACQVPE</sequence>
<dbReference type="RefSeq" id="WP_076532591.1">
    <property type="nucleotide sequence ID" value="NZ_BMEH01000006.1"/>
</dbReference>
<dbReference type="InterPro" id="IPR000073">
    <property type="entry name" value="AB_hydrolase_1"/>
</dbReference>
<dbReference type="Proteomes" id="UP000186141">
    <property type="component" value="Unassembled WGS sequence"/>
</dbReference>
<dbReference type="InterPro" id="IPR029058">
    <property type="entry name" value="AB_hydrolase_fold"/>
</dbReference>
<gene>
    <name evidence="2" type="ORF">SAMN05421774_106114</name>
</gene>
<dbReference type="Pfam" id="PF12697">
    <property type="entry name" value="Abhydrolase_6"/>
    <property type="match status" value="1"/>
</dbReference>
<feature type="domain" description="AB hydrolase-1" evidence="1">
    <location>
        <begin position="18"/>
        <end position="253"/>
    </location>
</feature>
<proteinExistence type="predicted"/>
<dbReference type="OrthoDB" id="9779853at2"/>
<dbReference type="GO" id="GO:0003824">
    <property type="term" value="F:catalytic activity"/>
    <property type="evidence" value="ECO:0007669"/>
    <property type="project" value="InterPro"/>
</dbReference>
<dbReference type="EMBL" id="FTOT01000006">
    <property type="protein sequence ID" value="SIT13762.1"/>
    <property type="molecule type" value="Genomic_DNA"/>
</dbReference>
<evidence type="ECO:0000259" key="1">
    <source>
        <dbReference type="Pfam" id="PF12697"/>
    </source>
</evidence>
<dbReference type="PRINTS" id="PR00412">
    <property type="entry name" value="EPOXHYDRLASE"/>
</dbReference>
<dbReference type="InterPro" id="IPR050228">
    <property type="entry name" value="Carboxylesterase_BioH"/>
</dbReference>
<dbReference type="STRING" id="1086013.SAMN05421774_106114"/>
<dbReference type="AlphaFoldDB" id="A0A1N7PT67"/>
<dbReference type="PANTHER" id="PTHR43194">
    <property type="entry name" value="HYDROLASE ALPHA/BETA FOLD FAMILY"/>
    <property type="match status" value="1"/>
</dbReference>
<accession>A0A1N7PT67</accession>
<organism evidence="2 3">
    <name type="scientific">Gemmobacter megaterium</name>
    <dbReference type="NCBI Taxonomy" id="1086013"/>
    <lineage>
        <taxon>Bacteria</taxon>
        <taxon>Pseudomonadati</taxon>
        <taxon>Pseudomonadota</taxon>
        <taxon>Alphaproteobacteria</taxon>
        <taxon>Rhodobacterales</taxon>
        <taxon>Paracoccaceae</taxon>
        <taxon>Gemmobacter</taxon>
    </lineage>
</organism>
<reference evidence="2 3" key="1">
    <citation type="submission" date="2017-01" db="EMBL/GenBank/DDBJ databases">
        <authorList>
            <person name="Mah S.A."/>
            <person name="Swanson W.J."/>
            <person name="Moy G.W."/>
            <person name="Vacquier V.D."/>
        </authorList>
    </citation>
    <scope>NUCLEOTIDE SEQUENCE [LARGE SCALE GENOMIC DNA]</scope>
    <source>
        <strain evidence="2 3">DSM 26375</strain>
    </source>
</reference>
<dbReference type="InterPro" id="IPR000639">
    <property type="entry name" value="Epox_hydrolase-like"/>
</dbReference>